<dbReference type="OrthoDB" id="630188at2759"/>
<feature type="compositionally biased region" description="Basic and acidic residues" evidence="1">
    <location>
        <begin position="35"/>
        <end position="48"/>
    </location>
</feature>
<evidence type="ECO:0000313" key="3">
    <source>
        <dbReference type="Proteomes" id="UP000030665"/>
    </source>
</evidence>
<dbReference type="STRING" id="36087.A0A077Z372"/>
<evidence type="ECO:0000313" key="2">
    <source>
        <dbReference type="EMBL" id="CDW54967.1"/>
    </source>
</evidence>
<dbReference type="EMBL" id="HG805927">
    <property type="protein sequence ID" value="CDW54967.1"/>
    <property type="molecule type" value="Genomic_DNA"/>
</dbReference>
<reference evidence="2" key="2">
    <citation type="submission" date="2014-03" db="EMBL/GenBank/DDBJ databases">
        <title>The whipworm genome and dual-species transcriptomics of an intimate host-pathogen interaction.</title>
        <authorList>
            <person name="Foth B.J."/>
            <person name="Tsai I.J."/>
            <person name="Reid A.J."/>
            <person name="Bancroft A.J."/>
            <person name="Nichol S."/>
            <person name="Tracey A."/>
            <person name="Holroyd N."/>
            <person name="Cotton J.A."/>
            <person name="Stanley E.J."/>
            <person name="Zarowiecki M."/>
            <person name="Liu J.Z."/>
            <person name="Huckvale T."/>
            <person name="Cooper P.J."/>
            <person name="Grencis R.K."/>
            <person name="Berriman M."/>
        </authorList>
    </citation>
    <scope>NUCLEOTIDE SEQUENCE [LARGE SCALE GENOMIC DNA]</scope>
</reference>
<dbReference type="CDD" id="cd07379">
    <property type="entry name" value="MPP_239FB"/>
    <property type="match status" value="1"/>
</dbReference>
<feature type="compositionally biased region" description="Basic and acidic residues" evidence="1">
    <location>
        <begin position="11"/>
        <end position="26"/>
    </location>
</feature>
<name>A0A077Z372_TRITR</name>
<dbReference type="InterPro" id="IPR029052">
    <property type="entry name" value="Metallo-depent_PP-like"/>
</dbReference>
<dbReference type="SUPFAM" id="SSF56300">
    <property type="entry name" value="Metallo-dependent phosphatases"/>
    <property type="match status" value="1"/>
</dbReference>
<organism evidence="2 3">
    <name type="scientific">Trichuris trichiura</name>
    <name type="common">Whipworm</name>
    <name type="synonym">Trichocephalus trichiurus</name>
    <dbReference type="NCBI Taxonomy" id="36087"/>
    <lineage>
        <taxon>Eukaryota</taxon>
        <taxon>Metazoa</taxon>
        <taxon>Ecdysozoa</taxon>
        <taxon>Nematoda</taxon>
        <taxon>Enoplea</taxon>
        <taxon>Dorylaimia</taxon>
        <taxon>Trichinellida</taxon>
        <taxon>Trichuridae</taxon>
        <taxon>Trichuris</taxon>
    </lineage>
</organism>
<sequence length="445" mass="50089">MLSASVMKMIKKSESIREKSGNERKQKLQNRYKRSYTEEIKNSVDEATAKLQGSGGGEPVCSTEPEPAETGSAVVESSSVKLDLLQKRFSHVNISDNTEGKVKHMMDPEVAWELMKKSLVVEPIEMTDVNEPRKEGYCRFVCMADTCCKHDQCKVPDGDVLIVAGNFTSCGHPDEIRAFNDYLGSLPHKHKILVAGDKELTLDKTWLSRQKPSVGALKRRSKSVYGFREDSMKHALRKAMFTQRISTADDLLTNCMFLCDSDTEVNGIRIYGTPWQPFSKTMAFNITDCQKQVERWSKIPSGIDILVTHIPPLGYGDVKENGVRSGCAELLQSVVNRVQPKFHIFGQTARGYGRYTNGTTQFINCCICDSKMNPKNEAVIFDFKLDSAYKYTQPRRDASAEQMYIEGAGELSPHDEITNVVQHKTSAHAYFQSDEHGRPVYFSFN</sequence>
<evidence type="ECO:0000256" key="1">
    <source>
        <dbReference type="SAM" id="MobiDB-lite"/>
    </source>
</evidence>
<feature type="region of interest" description="Disordered" evidence="1">
    <location>
        <begin position="1"/>
        <end position="75"/>
    </location>
</feature>
<dbReference type="Gene3D" id="3.60.21.10">
    <property type="match status" value="1"/>
</dbReference>
<accession>A0A077Z372</accession>
<proteinExistence type="predicted"/>
<dbReference type="PANTHER" id="PTHR12905:SF0">
    <property type="entry name" value="CALCINEURIN-LIKE PHOSPHOESTERASE DOMAIN-CONTAINING PROTEIN"/>
    <property type="match status" value="1"/>
</dbReference>
<protein>
    <submittedName>
        <fullName evidence="2">Ser:Thr protein phosphatase family protein</fullName>
    </submittedName>
</protein>
<keyword evidence="3" id="KW-1185">Reference proteome</keyword>
<reference evidence="2" key="1">
    <citation type="submission" date="2014-01" db="EMBL/GenBank/DDBJ databases">
        <authorList>
            <person name="Aslett M."/>
        </authorList>
    </citation>
    <scope>NUCLEOTIDE SEQUENCE</scope>
</reference>
<gene>
    <name evidence="2" type="ORF">TTRE_0000323701</name>
</gene>
<dbReference type="Proteomes" id="UP000030665">
    <property type="component" value="Unassembled WGS sequence"/>
</dbReference>
<dbReference type="InterPro" id="IPR051693">
    <property type="entry name" value="UPF0046_metallophosphoest"/>
</dbReference>
<dbReference type="PANTHER" id="PTHR12905">
    <property type="entry name" value="METALLOPHOSPHOESTERASE"/>
    <property type="match status" value="1"/>
</dbReference>
<dbReference type="AlphaFoldDB" id="A0A077Z372"/>